<evidence type="ECO:0008006" key="3">
    <source>
        <dbReference type="Google" id="ProtNLM"/>
    </source>
</evidence>
<dbReference type="RefSeq" id="WP_186904538.1">
    <property type="nucleotide sequence ID" value="NZ_JACOGD010000007.1"/>
</dbReference>
<gene>
    <name evidence="1" type="ORF">H8K43_14865</name>
</gene>
<evidence type="ECO:0000313" key="1">
    <source>
        <dbReference type="EMBL" id="MBC3932957.1"/>
    </source>
</evidence>
<accession>A0ABR7A7T9</accession>
<name>A0ABR7A7T9_9BURK</name>
<proteinExistence type="predicted"/>
<sequence length="561" mass="62385">MIVLESRAINFFIRIGTATLFTLLCAFSTSLTFAQTAKISLTFNTDSKSVEARFQLSKAVDTLRFTGNGEIRLKTWTPLNGARLNDDGTALILPKAQNWVSVKLNPFERDGLMDRVYSPVILFDDGRAAQIYSEYLFPKEGGTISLTTAGVVLGHTVAQGKTAWRSNYVATYIVAGQTDTTEKNTYSITLDKKSPVWIAHTLNENLAALMNLYSKKFGSQPKKKPWIVVSFDPNTQNKNAVFRGDTNPGMVRLNFMGRVWEQENTAQTNQLSSFLAHELFHLWNAQQWKVRHEEPIWLFEGGADAAAQDALRTLRITDAEQYKNERTKSLIACSLAEGETLANKLNGRTHYTCGAAIFYLAAAMNSTTSNSVGPLDVWASIFASSKTKTYGTADLLRVAANSASNSSTATSAYQASQLKDLIHSNLAWREALIRDQGLFHLHETQQGDEPHIVVARVLLDRLVIDRVDNDCQGSTSISYRNQSYQIDALRSCRRIQSGVTLTHLGNFSMHENAQQAWSYARDQCTKGVDLHFSGKNDVSLDLTCTQIPVLPQGLFVFNPEH</sequence>
<dbReference type="EMBL" id="JACOGD010000007">
    <property type="protein sequence ID" value="MBC3932957.1"/>
    <property type="molecule type" value="Genomic_DNA"/>
</dbReference>
<organism evidence="1 2">
    <name type="scientific">Undibacterium curvum</name>
    <dbReference type="NCBI Taxonomy" id="2762294"/>
    <lineage>
        <taxon>Bacteria</taxon>
        <taxon>Pseudomonadati</taxon>
        <taxon>Pseudomonadota</taxon>
        <taxon>Betaproteobacteria</taxon>
        <taxon>Burkholderiales</taxon>
        <taxon>Oxalobacteraceae</taxon>
        <taxon>Undibacterium</taxon>
    </lineage>
</organism>
<keyword evidence="2" id="KW-1185">Reference proteome</keyword>
<reference evidence="1 2" key="1">
    <citation type="submission" date="2020-08" db="EMBL/GenBank/DDBJ databases">
        <title>Novel species isolated from subtropical streams in China.</title>
        <authorList>
            <person name="Lu H."/>
        </authorList>
    </citation>
    <scope>NUCLEOTIDE SEQUENCE [LARGE SCALE GENOMIC DNA]</scope>
    <source>
        <strain evidence="1 2">CY22W</strain>
    </source>
</reference>
<protein>
    <recommendedName>
        <fullName evidence="3">Peptidase M61 catalytic domain-containing protein</fullName>
    </recommendedName>
</protein>
<comment type="caution">
    <text evidence="1">The sequence shown here is derived from an EMBL/GenBank/DDBJ whole genome shotgun (WGS) entry which is preliminary data.</text>
</comment>
<dbReference type="Proteomes" id="UP000654304">
    <property type="component" value="Unassembled WGS sequence"/>
</dbReference>
<evidence type="ECO:0000313" key="2">
    <source>
        <dbReference type="Proteomes" id="UP000654304"/>
    </source>
</evidence>